<dbReference type="Gene3D" id="3.40.630.10">
    <property type="entry name" value="Zn peptidases"/>
    <property type="match status" value="1"/>
</dbReference>
<keyword evidence="4" id="KW-1185">Reference proteome</keyword>
<dbReference type="Gene3D" id="3.30.70.360">
    <property type="match status" value="1"/>
</dbReference>
<accession>A0A7J9SL19</accession>
<gene>
    <name evidence="3" type="ORF">H5V44_11020</name>
</gene>
<dbReference type="NCBIfam" id="TIGR01879">
    <property type="entry name" value="hydantase"/>
    <property type="match status" value="1"/>
</dbReference>
<dbReference type="RefSeq" id="WP_185193155.1">
    <property type="nucleotide sequence ID" value="NZ_JACKXD010000003.1"/>
</dbReference>
<comment type="caution">
    <text evidence="3">The sequence shown here is derived from an EMBL/GenBank/DDBJ whole genome shotgun (WGS) entry which is preliminary data.</text>
</comment>
<dbReference type="SUPFAM" id="SSF53187">
    <property type="entry name" value="Zn-dependent exopeptidases"/>
    <property type="match status" value="1"/>
</dbReference>
<dbReference type="PIRSF" id="PIRSF001235">
    <property type="entry name" value="Amidase_carbamoylase"/>
    <property type="match status" value="1"/>
</dbReference>
<sequence>MEISQGRLRADIEANAAFGAVDADEGRGRTLLTGSDADRRARERFVDRLRDADLDVRVDAVGNVAGRWTPPGCDPGAAPVAIGSHLDSVPRGGIFDGPLGTYAGLEAVRAMQDADVAPGRPVDVVAFTEEEGARFGIGTLGSSVAAGGRDVADALDLVDDEGVTLRERLDAIGFRGDDGIDPASWSAWVELHIEQGTRLTDAGADVGVVEAITGITNCEVAVAGEADHAGSTPMYERTDALAAGAEFVRDVERAAEEVAADRESAVATVGQGTIEPNARNIVPGEVRFQLDLRDTDAGTMDRLVERCRTSLARLERTRGVETDIDRYRTSPPTPMADRCVGAADDAAAARGADAVRLHSAAVHDTANLADATDVGLLFAPSVDGASHSPREWTDWEDCATAAGVLAATVRRLAAGD</sequence>
<dbReference type="PANTHER" id="PTHR32494:SF5">
    <property type="entry name" value="ALLANTOATE AMIDOHYDROLASE"/>
    <property type="match status" value="1"/>
</dbReference>
<evidence type="ECO:0000259" key="2">
    <source>
        <dbReference type="Pfam" id="PF07687"/>
    </source>
</evidence>
<dbReference type="PANTHER" id="PTHR32494">
    <property type="entry name" value="ALLANTOATE DEIMINASE-RELATED"/>
    <property type="match status" value="1"/>
</dbReference>
<dbReference type="InterPro" id="IPR002933">
    <property type="entry name" value="Peptidase_M20"/>
</dbReference>
<dbReference type="InterPro" id="IPR036264">
    <property type="entry name" value="Bact_exopeptidase_dim_dom"/>
</dbReference>
<dbReference type="Pfam" id="PF01546">
    <property type="entry name" value="Peptidase_M20"/>
    <property type="match status" value="1"/>
</dbReference>
<reference evidence="3 4" key="1">
    <citation type="submission" date="2020-08" db="EMBL/GenBank/DDBJ databases">
        <authorList>
            <person name="Seo M.-J."/>
        </authorList>
    </citation>
    <scope>NUCLEOTIDE SEQUENCE [LARGE SCALE GENOMIC DNA]</scope>
    <source>
        <strain evidence="3 4">MBLA0160</strain>
    </source>
</reference>
<proteinExistence type="predicted"/>
<dbReference type="EMBL" id="JACKXD010000003">
    <property type="protein sequence ID" value="MBB6646809.1"/>
    <property type="molecule type" value="Genomic_DNA"/>
</dbReference>
<dbReference type="InterPro" id="IPR011650">
    <property type="entry name" value="Peptidase_M20_dimer"/>
</dbReference>
<dbReference type="Proteomes" id="UP000546257">
    <property type="component" value="Unassembled WGS sequence"/>
</dbReference>
<dbReference type="InterPro" id="IPR010158">
    <property type="entry name" value="Amidase_Cbmase"/>
</dbReference>
<evidence type="ECO:0000313" key="3">
    <source>
        <dbReference type="EMBL" id="MBB6646809.1"/>
    </source>
</evidence>
<feature type="domain" description="Peptidase M20 dimerisation" evidence="2">
    <location>
        <begin position="213"/>
        <end position="312"/>
    </location>
</feature>
<dbReference type="GO" id="GO:0016813">
    <property type="term" value="F:hydrolase activity, acting on carbon-nitrogen (but not peptide) bonds, in linear amidines"/>
    <property type="evidence" value="ECO:0007669"/>
    <property type="project" value="InterPro"/>
</dbReference>
<protein>
    <submittedName>
        <fullName evidence="3">M20 family metallo-hydrolase</fullName>
    </submittedName>
</protein>
<dbReference type="AlphaFoldDB" id="A0A7J9SL19"/>
<name>A0A7J9SL19_9EURY</name>
<dbReference type="Pfam" id="PF07687">
    <property type="entry name" value="M20_dimer"/>
    <property type="match status" value="1"/>
</dbReference>
<organism evidence="3 4">
    <name type="scientific">Halobellus ruber</name>
    <dbReference type="NCBI Taxonomy" id="2761102"/>
    <lineage>
        <taxon>Archaea</taxon>
        <taxon>Methanobacteriati</taxon>
        <taxon>Methanobacteriota</taxon>
        <taxon>Stenosarchaea group</taxon>
        <taxon>Halobacteria</taxon>
        <taxon>Halobacteriales</taxon>
        <taxon>Haloferacaceae</taxon>
        <taxon>Halobellus</taxon>
    </lineage>
</organism>
<dbReference type="SUPFAM" id="SSF55031">
    <property type="entry name" value="Bacterial exopeptidase dimerisation domain"/>
    <property type="match status" value="1"/>
</dbReference>
<keyword evidence="1 3" id="KW-0378">Hydrolase</keyword>
<dbReference type="CDD" id="cd03884">
    <property type="entry name" value="M20_bAS"/>
    <property type="match status" value="1"/>
</dbReference>
<evidence type="ECO:0000313" key="4">
    <source>
        <dbReference type="Proteomes" id="UP000546257"/>
    </source>
</evidence>
<evidence type="ECO:0000256" key="1">
    <source>
        <dbReference type="ARBA" id="ARBA00022801"/>
    </source>
</evidence>